<name>A0A6A7C9T6_9PEZI</name>
<keyword evidence="3" id="KW-0808">Transferase</keyword>
<evidence type="ECO:0000313" key="4">
    <source>
        <dbReference type="Proteomes" id="UP000799421"/>
    </source>
</evidence>
<dbReference type="PANTHER" id="PTHR11138">
    <property type="entry name" value="METHIONYL-TRNA FORMYLTRANSFERASE"/>
    <property type="match status" value="1"/>
</dbReference>
<evidence type="ECO:0000256" key="1">
    <source>
        <dbReference type="ARBA" id="ARBA00012261"/>
    </source>
</evidence>
<evidence type="ECO:0000259" key="2">
    <source>
        <dbReference type="Pfam" id="PF00551"/>
    </source>
</evidence>
<dbReference type="InterPro" id="IPR036477">
    <property type="entry name" value="Formyl_transf_N_sf"/>
</dbReference>
<accession>A0A6A7C9T6</accession>
<sequence>MTSALRVLFCGTDEFSIYSLRALNSLKLTAKSKISSIDVVCRTDKRVGRGLKRISQAPIKEVASDLKLAIHQLDSFQGWSPPRPVDLVVAVSFGLLVPGRILSSARYGGLNVHPSLLPALRGPAPIQHALLQGLSITGVTLQTMHPSRFDHGQAIDQRSFEVPANCHPQTLVEGLGQLGAQMLYSAVDNSSFVPPIREHQSEQTPSHAPKITPKDRQIDWKTWSSDEIVKRARIFGSLWDDTTLPSKRIIFEGPWKEAFEYDYVRKGSAGQLVALHEKWGEDGDFQVKKRPTEIGFITVDERVMVPSGVTIESGKRNMGKKGLLAALSQA</sequence>
<reference evidence="3" key="1">
    <citation type="journal article" date="2020" name="Stud. Mycol.">
        <title>101 Dothideomycetes genomes: a test case for predicting lifestyles and emergence of pathogens.</title>
        <authorList>
            <person name="Haridas S."/>
            <person name="Albert R."/>
            <person name="Binder M."/>
            <person name="Bloem J."/>
            <person name="Labutti K."/>
            <person name="Salamov A."/>
            <person name="Andreopoulos B."/>
            <person name="Baker S."/>
            <person name="Barry K."/>
            <person name="Bills G."/>
            <person name="Bluhm B."/>
            <person name="Cannon C."/>
            <person name="Castanera R."/>
            <person name="Culley D."/>
            <person name="Daum C."/>
            <person name="Ezra D."/>
            <person name="Gonzalez J."/>
            <person name="Henrissat B."/>
            <person name="Kuo A."/>
            <person name="Liang C."/>
            <person name="Lipzen A."/>
            <person name="Lutzoni F."/>
            <person name="Magnuson J."/>
            <person name="Mondo S."/>
            <person name="Nolan M."/>
            <person name="Ohm R."/>
            <person name="Pangilinan J."/>
            <person name="Park H.-J."/>
            <person name="Ramirez L."/>
            <person name="Alfaro M."/>
            <person name="Sun H."/>
            <person name="Tritt A."/>
            <person name="Yoshinaga Y."/>
            <person name="Zwiers L.-H."/>
            <person name="Turgeon B."/>
            <person name="Goodwin S."/>
            <person name="Spatafora J."/>
            <person name="Crous P."/>
            <person name="Grigoriev I."/>
        </authorList>
    </citation>
    <scope>NUCLEOTIDE SEQUENCE</scope>
    <source>
        <strain evidence="3">CBS 480.64</strain>
    </source>
</reference>
<dbReference type="Gene3D" id="3.40.50.12230">
    <property type="match status" value="1"/>
</dbReference>
<evidence type="ECO:0000313" key="3">
    <source>
        <dbReference type="EMBL" id="KAF2863982.1"/>
    </source>
</evidence>
<dbReference type="OrthoDB" id="10268103at2759"/>
<dbReference type="EC" id="2.1.2.9" evidence="1"/>
<organism evidence="3 4">
    <name type="scientific">Piedraia hortae CBS 480.64</name>
    <dbReference type="NCBI Taxonomy" id="1314780"/>
    <lineage>
        <taxon>Eukaryota</taxon>
        <taxon>Fungi</taxon>
        <taxon>Dikarya</taxon>
        <taxon>Ascomycota</taxon>
        <taxon>Pezizomycotina</taxon>
        <taxon>Dothideomycetes</taxon>
        <taxon>Dothideomycetidae</taxon>
        <taxon>Capnodiales</taxon>
        <taxon>Piedraiaceae</taxon>
        <taxon>Piedraia</taxon>
    </lineage>
</organism>
<dbReference type="GO" id="GO:0005739">
    <property type="term" value="C:mitochondrion"/>
    <property type="evidence" value="ECO:0007669"/>
    <property type="project" value="TreeGrafter"/>
</dbReference>
<dbReference type="CDD" id="cd08646">
    <property type="entry name" value="FMT_core_Met-tRNA-FMT_N"/>
    <property type="match status" value="1"/>
</dbReference>
<proteinExistence type="predicted"/>
<feature type="domain" description="Formyl transferase N-terminal" evidence="2">
    <location>
        <begin position="6"/>
        <end position="186"/>
    </location>
</feature>
<dbReference type="InterPro" id="IPR041711">
    <property type="entry name" value="Met-tRNA-FMT_N"/>
</dbReference>
<gene>
    <name evidence="3" type="ORF">K470DRAFT_254297</name>
</gene>
<keyword evidence="4" id="KW-1185">Reference proteome</keyword>
<dbReference type="PANTHER" id="PTHR11138:SF5">
    <property type="entry name" value="METHIONYL-TRNA FORMYLTRANSFERASE, MITOCHONDRIAL"/>
    <property type="match status" value="1"/>
</dbReference>
<protein>
    <recommendedName>
        <fullName evidence="1">methionyl-tRNA formyltransferase</fullName>
        <ecNumber evidence="1">2.1.2.9</ecNumber>
    </recommendedName>
</protein>
<dbReference type="AlphaFoldDB" id="A0A6A7C9T6"/>
<dbReference type="InterPro" id="IPR002376">
    <property type="entry name" value="Formyl_transf_N"/>
</dbReference>
<dbReference type="GO" id="GO:0004479">
    <property type="term" value="F:methionyl-tRNA formyltransferase activity"/>
    <property type="evidence" value="ECO:0007669"/>
    <property type="project" value="UniProtKB-EC"/>
</dbReference>
<dbReference type="Proteomes" id="UP000799421">
    <property type="component" value="Unassembled WGS sequence"/>
</dbReference>
<dbReference type="SUPFAM" id="SSF53328">
    <property type="entry name" value="Formyltransferase"/>
    <property type="match status" value="1"/>
</dbReference>
<dbReference type="EMBL" id="MU005958">
    <property type="protein sequence ID" value="KAF2863982.1"/>
    <property type="molecule type" value="Genomic_DNA"/>
</dbReference>
<dbReference type="Pfam" id="PF00551">
    <property type="entry name" value="Formyl_trans_N"/>
    <property type="match status" value="1"/>
</dbReference>